<keyword evidence="11" id="KW-1185">Reference proteome</keyword>
<dbReference type="Pfam" id="PF02626">
    <property type="entry name" value="CT_A_B"/>
    <property type="match status" value="1"/>
</dbReference>
<dbReference type="OMA" id="TLQMWNR"/>
<comment type="cofactor">
    <cofactor evidence="1">
        <name>biotin</name>
        <dbReference type="ChEBI" id="CHEBI:57586"/>
    </cofactor>
</comment>
<dbReference type="Proteomes" id="UP000887568">
    <property type="component" value="Unplaced"/>
</dbReference>
<dbReference type="PROSITE" id="PS00867">
    <property type="entry name" value="CPSASE_2"/>
    <property type="match status" value="1"/>
</dbReference>
<dbReference type="SUPFAM" id="SSF52440">
    <property type="entry name" value="PreATP-grasp domain"/>
    <property type="match status" value="1"/>
</dbReference>
<dbReference type="NCBIfam" id="TIGR02712">
    <property type="entry name" value="urea_carbox"/>
    <property type="match status" value="1"/>
</dbReference>
<dbReference type="InterPro" id="IPR011764">
    <property type="entry name" value="Biotin_carboxylation_dom"/>
</dbReference>
<dbReference type="SUPFAM" id="SSF51230">
    <property type="entry name" value="Single hybrid motif"/>
    <property type="match status" value="1"/>
</dbReference>
<dbReference type="CDD" id="cd06850">
    <property type="entry name" value="biotinyl_domain"/>
    <property type="match status" value="1"/>
</dbReference>
<dbReference type="InterPro" id="IPR005481">
    <property type="entry name" value="BC-like_N"/>
</dbReference>
<keyword evidence="3 7" id="KW-0547">Nucleotide-binding</keyword>
<evidence type="ECO:0008006" key="12">
    <source>
        <dbReference type="Google" id="ProtNLM"/>
    </source>
</evidence>
<sequence length="1239" mass="137672">MDAGVPKRPTSPDEAPSLLAGRRLLIANRGEGAARVLRTAKACGMYVLCIYAQEDERNGYLLQADKAVRIENSDKVRSPYLDIQQIINIAVVNSIDTLHPVYGYLSETPELVEACQANNITFVGPTAVNMRSFALKDVARSIAKAACIPIIEGSGLLTSVEQALEVANTVGYPVIIKGTAAGGGIAHTICTHPEELPNAFNIVKQMAKNHFGNDGLFLEKYIRNARHIETQIFGFGKTACVVGTRECSIQRRHQKIIEECPSPYLKQHTDAEKQLAHYATELATSVEYWNAGTVEWLFDSDSDEYYFLEVNTRLQVEHVVTEQVFDIDLVEWQLRSAADKMWRPSHLKDKGTLRESGCSIECRLNTEDPLKAYTPSVGEIESVSFPEEADGFRLENYIENGTAISGKFDPMVSKLIATGKDRAEAIQRMIAIVKQTAVYGVQTNLEQLNAILESHEFQMGFMQTSFLKTFQYTSKAVEVVSPGFYSSIQDCGRPGYWKIGIPPSGAYDSLNSNIANAILSNSNDAPVLEMTLSGADLKFHSPSVICLTGGRVDATLNDAQINMYTEMVVPQGSVLRIGKLRTGLRCYLAVQGGFRTAKYLGSSSAFPLGGLGRTLKVADYLWLQDKADGSVPIPKPTPADILRFSHPDQMKDNWKLKCMIGPFASEEYVSESSMSQFFNETYEVHFNSNRLGIRLMGKSLTWTRESGGTAGLHPSNLHDYVYQIGSLNFTGDTPIIIGVDGPSLGGFVTNITVIKAELWKIGQLKTGDKVRFQPVTYAEAVRIRAIQDKLISDIYCKADTDEPEQSSVLDIANAGGILKTIPADVETGQPRVEYRCQGDMSVLVQYGDDQLSIPNRFRIEKLINAIKAKGEIMITELCPGIRSLQVNYESQKLHVSDLLHMLTCIEAELNEIATPCLPSRVVHLPLSFDDPCVETAIKKYTKSVCKNQLTKPYLPSNIDFICRMNGLEGGPAEVKRILLESNYLVLGLGDVYMSSVAAVPVDPRHRLITSKYNPARTWTQDGTIGIGGSYLCSYGISSPGGYQLVGRSLGVFQKHPKHAVFGQNPWFMRCFDQIRFYDCTAEELVRLRREFECGTLDLRVEDVTFDLRDYLAFIEEHKDSIELFRERQQTYLDKEVKLWQSQGFIGSNTMTSDVEEQKDDDYELGQGEEFVMAQSGGSIWKISTQEGCHLKKGDTMLVVEVMKMELPLTAAFDCQIKCVFVTEGLNVRTGDNLFVVLRI</sequence>
<dbReference type="EnsemblMetazoa" id="XM_038196888.1">
    <property type="protein sequence ID" value="XP_038052816.1"/>
    <property type="gene ID" value="LOC119725480"/>
</dbReference>
<dbReference type="SUPFAM" id="SSF51246">
    <property type="entry name" value="Rudiment single hybrid motif"/>
    <property type="match status" value="1"/>
</dbReference>
<keyword evidence="6" id="KW-0092">Biotin</keyword>
<proteinExistence type="predicted"/>
<dbReference type="InterPro" id="IPR050856">
    <property type="entry name" value="Biotin_carboxylase_complex"/>
</dbReference>
<evidence type="ECO:0000259" key="9">
    <source>
        <dbReference type="PROSITE" id="PS50979"/>
    </source>
</evidence>
<dbReference type="InterPro" id="IPR011053">
    <property type="entry name" value="Single_hybrid_motif"/>
</dbReference>
<dbReference type="GeneID" id="119725480"/>
<dbReference type="InterPro" id="IPR014084">
    <property type="entry name" value="Urea_COase"/>
</dbReference>
<dbReference type="SUPFAM" id="SSF160467">
    <property type="entry name" value="PH0987 N-terminal domain-like"/>
    <property type="match status" value="1"/>
</dbReference>
<dbReference type="GO" id="GO:0016874">
    <property type="term" value="F:ligase activity"/>
    <property type="evidence" value="ECO:0007669"/>
    <property type="project" value="UniProtKB-KW"/>
</dbReference>
<dbReference type="PROSITE" id="PS00188">
    <property type="entry name" value="BIOTIN"/>
    <property type="match status" value="1"/>
</dbReference>
<dbReference type="InterPro" id="IPR011054">
    <property type="entry name" value="Rudment_hybrid_motif"/>
</dbReference>
<evidence type="ECO:0000259" key="8">
    <source>
        <dbReference type="PROSITE" id="PS50975"/>
    </source>
</evidence>
<dbReference type="GO" id="GO:0005524">
    <property type="term" value="F:ATP binding"/>
    <property type="evidence" value="ECO:0007669"/>
    <property type="project" value="UniProtKB-UniRule"/>
</dbReference>
<dbReference type="InterPro" id="IPR005479">
    <property type="entry name" value="CPAse_ATP-bd"/>
</dbReference>
<dbReference type="PROSITE" id="PS50975">
    <property type="entry name" value="ATP_GRASP"/>
    <property type="match status" value="1"/>
</dbReference>
<dbReference type="Pfam" id="PF02785">
    <property type="entry name" value="Biotin_carb_C"/>
    <property type="match status" value="1"/>
</dbReference>
<dbReference type="GO" id="GO:0016787">
    <property type="term" value="F:hydrolase activity"/>
    <property type="evidence" value="ECO:0007669"/>
    <property type="project" value="UniProtKB-KW"/>
</dbReference>
<dbReference type="InterPro" id="IPR029000">
    <property type="entry name" value="Cyclophilin-like_dom_sf"/>
</dbReference>
<dbReference type="AlphaFoldDB" id="A0A913ZP49"/>
<evidence type="ECO:0000256" key="5">
    <source>
        <dbReference type="ARBA" id="ARBA00022840"/>
    </source>
</evidence>
<dbReference type="Pfam" id="PF02682">
    <property type="entry name" value="CT_C_D"/>
    <property type="match status" value="1"/>
</dbReference>
<dbReference type="Pfam" id="PF02786">
    <property type="entry name" value="CPSase_L_D2"/>
    <property type="match status" value="1"/>
</dbReference>
<dbReference type="SMART" id="SM00797">
    <property type="entry name" value="AHS2"/>
    <property type="match status" value="1"/>
</dbReference>
<dbReference type="RefSeq" id="XP_038052816.1">
    <property type="nucleotide sequence ID" value="XM_038196888.1"/>
</dbReference>
<dbReference type="InterPro" id="IPR003778">
    <property type="entry name" value="CT_A_B"/>
</dbReference>
<dbReference type="InterPro" id="IPR001882">
    <property type="entry name" value="Biotin_BS"/>
</dbReference>
<dbReference type="PANTHER" id="PTHR18866:SF128">
    <property type="entry name" value="UREA AMIDOLYASE"/>
    <property type="match status" value="1"/>
</dbReference>
<dbReference type="NCBIfam" id="TIGR00724">
    <property type="entry name" value="urea_amlyse_rel"/>
    <property type="match status" value="1"/>
</dbReference>
<protein>
    <recommendedName>
        <fullName evidence="12">Urea carboxylase</fullName>
    </recommendedName>
</protein>
<organism evidence="10 11">
    <name type="scientific">Patiria miniata</name>
    <name type="common">Bat star</name>
    <name type="synonym">Asterina miniata</name>
    <dbReference type="NCBI Taxonomy" id="46514"/>
    <lineage>
        <taxon>Eukaryota</taxon>
        <taxon>Metazoa</taxon>
        <taxon>Echinodermata</taxon>
        <taxon>Eleutherozoa</taxon>
        <taxon>Asterozoa</taxon>
        <taxon>Asteroidea</taxon>
        <taxon>Valvatacea</taxon>
        <taxon>Valvatida</taxon>
        <taxon>Asterinidae</taxon>
        <taxon>Patiria</taxon>
    </lineage>
</organism>
<evidence type="ECO:0000256" key="6">
    <source>
        <dbReference type="ARBA" id="ARBA00023267"/>
    </source>
</evidence>
<dbReference type="InterPro" id="IPR000089">
    <property type="entry name" value="Biotin_lipoyl"/>
</dbReference>
<evidence type="ECO:0000313" key="11">
    <source>
        <dbReference type="Proteomes" id="UP000887568"/>
    </source>
</evidence>
<accession>A0A913ZP49</accession>
<evidence type="ECO:0000256" key="1">
    <source>
        <dbReference type="ARBA" id="ARBA00001953"/>
    </source>
</evidence>
<reference evidence="10" key="1">
    <citation type="submission" date="2022-11" db="UniProtKB">
        <authorList>
            <consortium name="EnsemblMetazoa"/>
        </authorList>
    </citation>
    <scope>IDENTIFICATION</scope>
</reference>
<feature type="domain" description="ATP-grasp" evidence="8">
    <location>
        <begin position="140"/>
        <end position="338"/>
    </location>
</feature>
<evidence type="ECO:0000256" key="2">
    <source>
        <dbReference type="ARBA" id="ARBA00022598"/>
    </source>
</evidence>
<dbReference type="Pfam" id="PF00364">
    <property type="entry name" value="Biotin_lipoyl"/>
    <property type="match status" value="1"/>
</dbReference>
<dbReference type="Gene3D" id="3.30.470.20">
    <property type="entry name" value="ATP-grasp fold, B domain"/>
    <property type="match status" value="1"/>
</dbReference>
<dbReference type="SMART" id="SM00796">
    <property type="entry name" value="AHS1"/>
    <property type="match status" value="1"/>
</dbReference>
<dbReference type="Pfam" id="PF00289">
    <property type="entry name" value="Biotin_carb_N"/>
    <property type="match status" value="1"/>
</dbReference>
<feature type="domain" description="Biotin carboxylation" evidence="9">
    <location>
        <begin position="20"/>
        <end position="472"/>
    </location>
</feature>
<name>A0A913ZP49_PATMI</name>
<dbReference type="InterPro" id="IPR016185">
    <property type="entry name" value="PreATP-grasp_dom_sf"/>
</dbReference>
<dbReference type="Gene3D" id="2.40.50.100">
    <property type="match status" value="1"/>
</dbReference>
<evidence type="ECO:0000256" key="4">
    <source>
        <dbReference type="ARBA" id="ARBA00022801"/>
    </source>
</evidence>
<evidence type="ECO:0000256" key="3">
    <source>
        <dbReference type="ARBA" id="ARBA00022741"/>
    </source>
</evidence>
<dbReference type="Gene3D" id="2.40.100.10">
    <property type="entry name" value="Cyclophilin-like"/>
    <property type="match status" value="2"/>
</dbReference>
<evidence type="ECO:0000313" key="10">
    <source>
        <dbReference type="EnsemblMetazoa" id="XP_038052816.1"/>
    </source>
</evidence>
<dbReference type="InterPro" id="IPR005482">
    <property type="entry name" value="Biotin_COase_C"/>
</dbReference>
<dbReference type="SUPFAM" id="SSF56059">
    <property type="entry name" value="Glutathione synthetase ATP-binding domain-like"/>
    <property type="match status" value="1"/>
</dbReference>
<keyword evidence="5 7" id="KW-0067">ATP-binding</keyword>
<dbReference type="SMART" id="SM00878">
    <property type="entry name" value="Biotin_carb_C"/>
    <property type="match status" value="1"/>
</dbReference>
<dbReference type="InterPro" id="IPR011761">
    <property type="entry name" value="ATP-grasp"/>
</dbReference>
<dbReference type="InterPro" id="IPR003833">
    <property type="entry name" value="CT_C_D"/>
</dbReference>
<evidence type="ECO:0000256" key="7">
    <source>
        <dbReference type="PROSITE-ProRule" id="PRU00409"/>
    </source>
</evidence>
<dbReference type="PROSITE" id="PS50979">
    <property type="entry name" value="BC"/>
    <property type="match status" value="1"/>
</dbReference>
<dbReference type="GO" id="GO:0046872">
    <property type="term" value="F:metal ion binding"/>
    <property type="evidence" value="ECO:0007669"/>
    <property type="project" value="InterPro"/>
</dbReference>
<dbReference type="Gene3D" id="3.30.1360.40">
    <property type="match status" value="1"/>
</dbReference>
<dbReference type="OrthoDB" id="196847at2759"/>
<dbReference type="PANTHER" id="PTHR18866">
    <property type="entry name" value="CARBOXYLASE:PYRUVATE/ACETYL-COA/PROPIONYL-COA CARBOXYLASE"/>
    <property type="match status" value="1"/>
</dbReference>
<dbReference type="SUPFAM" id="SSF50891">
    <property type="entry name" value="Cyclophilin-like"/>
    <property type="match status" value="2"/>
</dbReference>
<keyword evidence="4" id="KW-0378">Hydrolase</keyword>
<keyword evidence="2" id="KW-0436">Ligase</keyword>